<evidence type="ECO:0000313" key="3">
    <source>
        <dbReference type="EMBL" id="MBD3365017.1"/>
    </source>
</evidence>
<dbReference type="InterPro" id="IPR013517">
    <property type="entry name" value="FG-GAP"/>
</dbReference>
<dbReference type="Pfam" id="PF13517">
    <property type="entry name" value="FG-GAP_3"/>
    <property type="match status" value="2"/>
</dbReference>
<protein>
    <recommendedName>
        <fullName evidence="2">ASPIC/UnbV domain-containing protein</fullName>
    </recommendedName>
</protein>
<dbReference type="AlphaFoldDB" id="A0A9D5K9Q3"/>
<gene>
    <name evidence="3" type="ORF">GF359_07360</name>
</gene>
<keyword evidence="1" id="KW-0732">Signal</keyword>
<dbReference type="InterPro" id="IPR028994">
    <property type="entry name" value="Integrin_alpha_N"/>
</dbReference>
<dbReference type="SUPFAM" id="SSF69318">
    <property type="entry name" value="Integrin alpha N-terminal domain"/>
    <property type="match status" value="2"/>
</dbReference>
<dbReference type="InterPro" id="IPR011519">
    <property type="entry name" value="UnbV_ASPIC"/>
</dbReference>
<dbReference type="PANTHER" id="PTHR16026">
    <property type="entry name" value="CARTILAGE ACIDIC PROTEIN 1"/>
    <property type="match status" value="1"/>
</dbReference>
<name>A0A9D5K9Q3_UNCW3</name>
<sequence length="559" mass="62039">MMQILTLITILIPAGIKFTEAPVTERGIDELSGSPSFVDYNSDGIIDFWAGYAYLNDGEGNFAKQPASKWGGGRVVCFADYDNDGYPDILTTRRISVDTLHDTCYILLYRNLGPPDWGMEDVSLQAGLTDTILNRDLVDVAWLDYDADGWLDFYVSSYEFPMSVGHEDYLYHNNGDGTFTDVSSQAGILGNEVCSRGISVGDFNDDNRIDIFVSVYRLQRNLLFANKGDGTFDEVAMEKGVIGEGGLFYRGHNIGACWGDYDNDGHLDLFTPITHHPGYPGDSTNHLWQNDGPPDYTFTDYIWDSGIYSAEIGSAPSWADYDNDGDLDLYWVNLYGSPGAQGWLYRNEGDSRFTDVTSLTGLKNWQRKNYALWADINSDGFLDAYIPYEGSNSFFISDAGNDNHWLLIKVIGKASDTGFTEPSTNASAIGTRITAWADDLCVMRELAPSAGNGYGSPFNHFLHFGLGYHNLVDSLVVRFPTGEVRTYEYVDADQMLVINERQIITYEVGIPVIQNPLLSQYADIWVVPIEGDLTNPEVKVTMDGEEVAVEMEGAEGSEA</sequence>
<organism evidence="3 4">
    <name type="scientific">candidate division WOR-3 bacterium</name>
    <dbReference type="NCBI Taxonomy" id="2052148"/>
    <lineage>
        <taxon>Bacteria</taxon>
        <taxon>Bacteria division WOR-3</taxon>
    </lineage>
</organism>
<dbReference type="Gene3D" id="2.130.10.130">
    <property type="entry name" value="Integrin alpha, N-terminal"/>
    <property type="match status" value="2"/>
</dbReference>
<evidence type="ECO:0000313" key="4">
    <source>
        <dbReference type="Proteomes" id="UP000630660"/>
    </source>
</evidence>
<dbReference type="Proteomes" id="UP000630660">
    <property type="component" value="Unassembled WGS sequence"/>
</dbReference>
<dbReference type="InterPro" id="IPR027039">
    <property type="entry name" value="Crtac1"/>
</dbReference>
<dbReference type="Pfam" id="PF07593">
    <property type="entry name" value="UnbV_ASPIC"/>
    <property type="match status" value="1"/>
</dbReference>
<evidence type="ECO:0000259" key="2">
    <source>
        <dbReference type="Pfam" id="PF07593"/>
    </source>
</evidence>
<accession>A0A9D5K9Q3</accession>
<comment type="caution">
    <text evidence="3">The sequence shown here is derived from an EMBL/GenBank/DDBJ whole genome shotgun (WGS) entry which is preliminary data.</text>
</comment>
<feature type="domain" description="ASPIC/UnbV" evidence="2">
    <location>
        <begin position="428"/>
        <end position="496"/>
    </location>
</feature>
<feature type="non-terminal residue" evidence="3">
    <location>
        <position position="559"/>
    </location>
</feature>
<reference evidence="3" key="1">
    <citation type="submission" date="2019-11" db="EMBL/GenBank/DDBJ databases">
        <title>Microbial mats filling the niche in hypersaline microbial mats.</title>
        <authorList>
            <person name="Wong H.L."/>
            <person name="Macleod F.I."/>
            <person name="White R.A. III"/>
            <person name="Burns B.P."/>
        </authorList>
    </citation>
    <scope>NUCLEOTIDE SEQUENCE</scope>
    <source>
        <strain evidence="3">Bin_327</strain>
    </source>
</reference>
<proteinExistence type="predicted"/>
<dbReference type="EMBL" id="WJKJ01000243">
    <property type="protein sequence ID" value="MBD3365017.1"/>
    <property type="molecule type" value="Genomic_DNA"/>
</dbReference>
<evidence type="ECO:0000256" key="1">
    <source>
        <dbReference type="ARBA" id="ARBA00022729"/>
    </source>
</evidence>
<dbReference type="PANTHER" id="PTHR16026:SF0">
    <property type="entry name" value="CARTILAGE ACIDIC PROTEIN 1"/>
    <property type="match status" value="1"/>
</dbReference>